<dbReference type="PANTHER" id="PTHR11203">
    <property type="entry name" value="CLEAVAGE AND POLYADENYLATION SPECIFICITY FACTOR FAMILY MEMBER"/>
    <property type="match status" value="1"/>
</dbReference>
<evidence type="ECO:0000259" key="3">
    <source>
        <dbReference type="SMART" id="SM01027"/>
    </source>
</evidence>
<dbReference type="Pfam" id="PF07521">
    <property type="entry name" value="RMMBL"/>
    <property type="match status" value="1"/>
</dbReference>
<dbReference type="Pfam" id="PF16661">
    <property type="entry name" value="Lactamase_B_6"/>
    <property type="match status" value="1"/>
</dbReference>
<dbReference type="GO" id="GO:0004521">
    <property type="term" value="F:RNA endonuclease activity"/>
    <property type="evidence" value="ECO:0007669"/>
    <property type="project" value="TreeGrafter"/>
</dbReference>
<accession>A0A7C5XL69</accession>
<dbReference type="Gene3D" id="3.40.50.10890">
    <property type="match status" value="1"/>
</dbReference>
<dbReference type="SUPFAM" id="SSF56281">
    <property type="entry name" value="Metallo-hydrolase/oxidoreductase"/>
    <property type="match status" value="1"/>
</dbReference>
<dbReference type="PANTHER" id="PTHR11203:SF52">
    <property type="entry name" value="MRNA 3-END PROCESSING FACTOR"/>
    <property type="match status" value="1"/>
</dbReference>
<dbReference type="EMBL" id="DRZI01000251">
    <property type="protein sequence ID" value="HHP82166.1"/>
    <property type="molecule type" value="Genomic_DNA"/>
</dbReference>
<dbReference type="SMART" id="SM00849">
    <property type="entry name" value="Lactamase_B"/>
    <property type="match status" value="1"/>
</dbReference>
<dbReference type="InterPro" id="IPR011108">
    <property type="entry name" value="RMMBL"/>
</dbReference>
<dbReference type="InterPro" id="IPR022712">
    <property type="entry name" value="Beta_Casp"/>
</dbReference>
<dbReference type="SMART" id="SM01027">
    <property type="entry name" value="Beta-Casp"/>
    <property type="match status" value="1"/>
</dbReference>
<dbReference type="InterPro" id="IPR036866">
    <property type="entry name" value="RibonucZ/Hydroxyglut_hydro"/>
</dbReference>
<dbReference type="Pfam" id="PF10996">
    <property type="entry name" value="Beta-Casp"/>
    <property type="match status" value="1"/>
</dbReference>
<feature type="domain" description="Beta-Casp" evidence="3">
    <location>
        <begin position="232"/>
        <end position="343"/>
    </location>
</feature>
<evidence type="ECO:0000256" key="1">
    <source>
        <dbReference type="ARBA" id="ARBA00022801"/>
    </source>
</evidence>
<evidence type="ECO:0000313" key="4">
    <source>
        <dbReference type="EMBL" id="HHP82166.1"/>
    </source>
</evidence>
<gene>
    <name evidence="4" type="ORF">ENM84_05820</name>
</gene>
<dbReference type="InterPro" id="IPR050698">
    <property type="entry name" value="MBL"/>
</dbReference>
<keyword evidence="1 4" id="KW-0378">Hydrolase</keyword>
<evidence type="ECO:0000259" key="2">
    <source>
        <dbReference type="SMART" id="SM00849"/>
    </source>
</evidence>
<proteinExistence type="predicted"/>
<feature type="domain" description="Metallo-beta-lactamase" evidence="2">
    <location>
        <begin position="15"/>
        <end position="219"/>
    </location>
</feature>
<comment type="caution">
    <text evidence="4">The sequence shown here is derived from an EMBL/GenBank/DDBJ whole genome shotgun (WGS) entry which is preliminary data.</text>
</comment>
<name>A0A7C5XL69_9CREN</name>
<reference evidence="4" key="1">
    <citation type="journal article" date="2020" name="mSystems">
        <title>Genome- and Community-Level Interaction Insights into Carbon Utilization and Element Cycling Functions of Hydrothermarchaeota in Hydrothermal Sediment.</title>
        <authorList>
            <person name="Zhou Z."/>
            <person name="Liu Y."/>
            <person name="Xu W."/>
            <person name="Pan J."/>
            <person name="Luo Z.H."/>
            <person name="Li M."/>
        </authorList>
    </citation>
    <scope>NUCLEOTIDE SEQUENCE [LARGE SCALE GENOMIC DNA]</scope>
    <source>
        <strain evidence="4">SpSt-1121</strain>
    </source>
</reference>
<dbReference type="AlphaFoldDB" id="A0A7C5XL69"/>
<dbReference type="InterPro" id="IPR001279">
    <property type="entry name" value="Metallo-B-lactamas"/>
</dbReference>
<sequence>MGIELTVLGAGREVGRAAILISNTKNDTNIILDYGISFDEDDKPLLPLSVAPSRITALLITHAHLDHIGASPFLYISARPTAIMSKLTRELGKIMIEDMLRLSGYYLPFEYPELITLMENVKAIDLGDSLWIDNIYIESLNSGHIPGSTMYKLTYSDRSIIYTGDINTIETRLVKGLDMNRVESNILIMESTYGLYDHPNRQRVEELFIKTVKEVIEDGGIALIPAFSLARSQEILAILLERMPYSNVYYDGMAKDILELFLRYREFINRYDLIEKVYKTFTPVRGSDMRKKICREPGSIIVTPAGMLKGGPVQYYIKRIWDNPKNAIILVSYQAPSTPGRKLLVEGLLENGGPRIKAMVFWFDFSSHAGASDLFNFVKNVKNLEKVILVHGNEDSIYSLGYNIEEKLGIEFVAPQNGEKITL</sequence>
<dbReference type="GO" id="GO:0016787">
    <property type="term" value="F:hydrolase activity"/>
    <property type="evidence" value="ECO:0007669"/>
    <property type="project" value="UniProtKB-KW"/>
</dbReference>
<organism evidence="4">
    <name type="scientific">Ignisphaera aggregans</name>
    <dbReference type="NCBI Taxonomy" id="334771"/>
    <lineage>
        <taxon>Archaea</taxon>
        <taxon>Thermoproteota</taxon>
        <taxon>Thermoprotei</taxon>
        <taxon>Desulfurococcales</taxon>
        <taxon>Desulfurococcaceae</taxon>
        <taxon>Ignisphaera</taxon>
    </lineage>
</organism>
<protein>
    <submittedName>
        <fullName evidence="4">MBL fold metallo-hydrolase</fullName>
    </submittedName>
</protein>
<dbReference type="Gene3D" id="3.60.15.10">
    <property type="entry name" value="Ribonuclease Z/Hydroxyacylglutathione hydrolase-like"/>
    <property type="match status" value="1"/>
</dbReference>